<name>A0A319E4W0_9EURO</name>
<dbReference type="RefSeq" id="XP_025496332.1">
    <property type="nucleotide sequence ID" value="XM_025638981.1"/>
</dbReference>
<dbReference type="EMBL" id="KZ821677">
    <property type="protein sequence ID" value="PYH86132.1"/>
    <property type="molecule type" value="Genomic_DNA"/>
</dbReference>
<dbReference type="STRING" id="1448315.A0A319E4W0"/>
<dbReference type="OrthoDB" id="10031947at2759"/>
<dbReference type="VEuPathDB" id="FungiDB:BO82DRAFT_397879"/>
<dbReference type="Proteomes" id="UP000248340">
    <property type="component" value="Unassembled WGS sequence"/>
</dbReference>
<sequence>MSDPYHRTEALELYHHAVILLSTHSQGLQGRSRSRATQIRQSQALHSVAALIRRHRHPHPTPPLALSAYTIALAFSVTYSHLKEARSPSARALALEHVDLFHPAARAGAGFPSCDGGGGEAVVARSSEYQALAPSEFHHDGNPDEATLLPSRFTGNLQGEGLEGQTSKIASLLEGCSALSSSEYGAYFDSFLENFSDSGFPLPGFFLGEPAVC</sequence>
<gene>
    <name evidence="1" type="ORF">BO82DRAFT_397879</name>
</gene>
<organism evidence="1 2">
    <name type="scientific">Aspergillus uvarum CBS 121591</name>
    <dbReference type="NCBI Taxonomy" id="1448315"/>
    <lineage>
        <taxon>Eukaryota</taxon>
        <taxon>Fungi</taxon>
        <taxon>Dikarya</taxon>
        <taxon>Ascomycota</taxon>
        <taxon>Pezizomycotina</taxon>
        <taxon>Eurotiomycetes</taxon>
        <taxon>Eurotiomycetidae</taxon>
        <taxon>Eurotiales</taxon>
        <taxon>Aspergillaceae</taxon>
        <taxon>Aspergillus</taxon>
        <taxon>Aspergillus subgen. Circumdati</taxon>
    </lineage>
</organism>
<evidence type="ECO:0008006" key="3">
    <source>
        <dbReference type="Google" id="ProtNLM"/>
    </source>
</evidence>
<reference evidence="1 2" key="1">
    <citation type="submission" date="2016-12" db="EMBL/GenBank/DDBJ databases">
        <title>The genomes of Aspergillus section Nigri reveals drivers in fungal speciation.</title>
        <authorList>
            <consortium name="DOE Joint Genome Institute"/>
            <person name="Vesth T.C."/>
            <person name="Nybo J."/>
            <person name="Theobald S."/>
            <person name="Brandl J."/>
            <person name="Frisvad J.C."/>
            <person name="Nielsen K.F."/>
            <person name="Lyhne E.K."/>
            <person name="Kogle M.E."/>
            <person name="Kuo A."/>
            <person name="Riley R."/>
            <person name="Clum A."/>
            <person name="Nolan M."/>
            <person name="Lipzen A."/>
            <person name="Salamov A."/>
            <person name="Henrissat B."/>
            <person name="Wiebenga A."/>
            <person name="De Vries R.P."/>
            <person name="Grigoriev I.V."/>
            <person name="Mortensen U.H."/>
            <person name="Andersen M.R."/>
            <person name="Baker S.E."/>
        </authorList>
    </citation>
    <scope>NUCLEOTIDE SEQUENCE [LARGE SCALE GENOMIC DNA]</scope>
    <source>
        <strain evidence="1 2">CBS 121591</strain>
    </source>
</reference>
<dbReference type="GeneID" id="37141723"/>
<evidence type="ECO:0000313" key="2">
    <source>
        <dbReference type="Proteomes" id="UP000248340"/>
    </source>
</evidence>
<keyword evidence="2" id="KW-1185">Reference proteome</keyword>
<evidence type="ECO:0000313" key="1">
    <source>
        <dbReference type="EMBL" id="PYH86132.1"/>
    </source>
</evidence>
<accession>A0A319E4W0</accession>
<protein>
    <recommendedName>
        <fullName evidence="3">Transcription factor domain-containing protein</fullName>
    </recommendedName>
</protein>
<proteinExistence type="predicted"/>
<dbReference type="AlphaFoldDB" id="A0A319E4W0"/>